<evidence type="ECO:0000256" key="1">
    <source>
        <dbReference type="ARBA" id="ARBA00004245"/>
    </source>
</evidence>
<dbReference type="SMART" id="SM00325">
    <property type="entry name" value="RhoGEF"/>
    <property type="match status" value="1"/>
</dbReference>
<dbReference type="SMART" id="SM00233">
    <property type="entry name" value="PH"/>
    <property type="match status" value="1"/>
</dbReference>
<feature type="compositionally biased region" description="Low complexity" evidence="9">
    <location>
        <begin position="385"/>
        <end position="394"/>
    </location>
</feature>
<dbReference type="GO" id="GO:0008270">
    <property type="term" value="F:zinc ion binding"/>
    <property type="evidence" value="ECO:0007669"/>
    <property type="project" value="UniProtKB-KW"/>
</dbReference>
<dbReference type="InterPro" id="IPR001849">
    <property type="entry name" value="PH_domain"/>
</dbReference>
<feature type="compositionally biased region" description="Polar residues" evidence="9">
    <location>
        <begin position="777"/>
        <end position="795"/>
    </location>
</feature>
<dbReference type="PROSITE" id="PS50003">
    <property type="entry name" value="PH_DOMAIN"/>
    <property type="match status" value="1"/>
</dbReference>
<evidence type="ECO:0000259" key="11">
    <source>
        <dbReference type="PROSITE" id="PS50010"/>
    </source>
</evidence>
<feature type="compositionally biased region" description="Polar residues" evidence="9">
    <location>
        <begin position="374"/>
        <end position="384"/>
    </location>
</feature>
<dbReference type="GO" id="GO:0005085">
    <property type="term" value="F:guanyl-nucleotide exchange factor activity"/>
    <property type="evidence" value="ECO:0007669"/>
    <property type="project" value="UniProtKB-KW"/>
</dbReference>
<dbReference type="SMART" id="SM00064">
    <property type="entry name" value="FYVE"/>
    <property type="match status" value="1"/>
</dbReference>
<dbReference type="InterPro" id="IPR017455">
    <property type="entry name" value="Znf_FYVE-rel"/>
</dbReference>
<dbReference type="SUPFAM" id="SSF57903">
    <property type="entry name" value="FYVE/PHD zinc finger"/>
    <property type="match status" value="1"/>
</dbReference>
<evidence type="ECO:0000313" key="14">
    <source>
        <dbReference type="Proteomes" id="UP001219567"/>
    </source>
</evidence>
<dbReference type="GO" id="GO:0005856">
    <property type="term" value="C:cytoskeleton"/>
    <property type="evidence" value="ECO:0007669"/>
    <property type="project" value="UniProtKB-SubCell"/>
</dbReference>
<protein>
    <recommendedName>
        <fullName evidence="15">FYVE, RhoGEF and PH domain-containing protein 6</fullName>
    </recommendedName>
</protein>
<feature type="region of interest" description="Disordered" evidence="9">
    <location>
        <begin position="602"/>
        <end position="857"/>
    </location>
</feature>
<feature type="domain" description="DH" evidence="11">
    <location>
        <begin position="30"/>
        <end position="248"/>
    </location>
</feature>
<evidence type="ECO:0000259" key="10">
    <source>
        <dbReference type="PROSITE" id="PS50003"/>
    </source>
</evidence>
<feature type="domain" description="PH" evidence="10">
    <location>
        <begin position="278"/>
        <end position="438"/>
    </location>
</feature>
<evidence type="ECO:0000256" key="7">
    <source>
        <dbReference type="ARBA" id="ARBA00023212"/>
    </source>
</evidence>
<sequence length="857" mass="94343">MLAAPQGDRMPGASEFPEDNHSCASKQMEQRRRAALELYKSEKTYVKGLSVVDSVYYAPLLRLIDQDAIVARSTLNRMFSNFVDILQLSRELLLRLEERIGDPLAAVPSHLSESCLPEQGSDSTHVADWDPLHDTLGDLLVPIAPFLKMYTLFMQNFSSAMQCISEERSSNERFAAFLQHAEAEAASYGAGAELGLQAQLLTIVQRVPRYRLLMQQLLNNTPVSHVDYVALRQTYRVVDATASSINEHVRQQELTLVALSLQRMLVKLDEPLVAPGRRLLRYGTLLKTRRKDIQPRYVYLFSDCLLLASAGNGVGDMASSVHDTFESERLASSSIHEHALSLLAGGSTLYLTQKLPLADCTVVAYDESTNPVSGLPQSISMPDLSTTSSSSSSSRVSGVACQLRHRFDLHSPQCSFSLYAPTSESKHAWITAIREAHTEHMAAMRSLRKTDSYDFRRTSSSSSNSSSSFSHHSSEYDIGSLLASPTSSSLLRNSFPSSAQATVSALLSPRKADELLPILESYQAPVWVPDSLATRCARCGEPFTIWRRRHHCRLCGQVFCGSCCSVYVQVPTQVRHTADVRARACLACYTYACESHESLTRAQGPMTPRSKASEHAVHTVSSTPRASSHALRLVLDDTSLPPPPTNKPQDSKDTHCISSEPVRQEDTPRQRRKHARRWSVVSVPLQGSEQSSESSHVHTATSGTLTLDLRESFSSKSEPSAHIPASTPNLDPTSSKQIETKSNSTALPEASETLIKPNANSRFYSHSRSKSYSNHSTPDPFTTFSSKEATTSQPGSVPKRRTSSRASLALARIPSISRHLSTPPPTPSPSRSHAIQWLQSMLRSPPPPPRPSLSRSP</sequence>
<evidence type="ECO:0000256" key="6">
    <source>
        <dbReference type="ARBA" id="ARBA00022833"/>
    </source>
</evidence>
<feature type="compositionally biased region" description="Low complexity" evidence="9">
    <location>
        <begin position="760"/>
        <end position="776"/>
    </location>
</feature>
<dbReference type="EMBL" id="CP119945">
    <property type="protein sequence ID" value="WFC99993.1"/>
    <property type="molecule type" value="Genomic_DNA"/>
</dbReference>
<keyword evidence="6" id="KW-0862">Zinc</keyword>
<dbReference type="Gene3D" id="2.30.29.30">
    <property type="entry name" value="Pleckstrin-homology domain (PH domain)/Phosphotyrosine-binding domain (PTB)"/>
    <property type="match status" value="1"/>
</dbReference>
<evidence type="ECO:0008006" key="15">
    <source>
        <dbReference type="Google" id="ProtNLM"/>
    </source>
</evidence>
<dbReference type="GO" id="GO:0005737">
    <property type="term" value="C:cytoplasm"/>
    <property type="evidence" value="ECO:0007669"/>
    <property type="project" value="TreeGrafter"/>
</dbReference>
<dbReference type="Gene3D" id="1.20.900.10">
    <property type="entry name" value="Dbl homology (DH) domain"/>
    <property type="match status" value="1"/>
</dbReference>
<gene>
    <name evidence="13" type="ORF">MYAM1_002740</name>
</gene>
<dbReference type="Pfam" id="PF00621">
    <property type="entry name" value="RhoGEF"/>
    <property type="match status" value="1"/>
</dbReference>
<dbReference type="CDD" id="cd00160">
    <property type="entry name" value="RhoGEF"/>
    <property type="match status" value="1"/>
</dbReference>
<keyword evidence="5 8" id="KW-0863">Zinc-finger</keyword>
<dbReference type="InterPro" id="IPR011011">
    <property type="entry name" value="Znf_FYVE_PHD"/>
</dbReference>
<proteinExistence type="predicted"/>
<feature type="region of interest" description="Disordered" evidence="9">
    <location>
        <begin position="1"/>
        <end position="27"/>
    </location>
</feature>
<evidence type="ECO:0000256" key="2">
    <source>
        <dbReference type="ARBA" id="ARBA00022490"/>
    </source>
</evidence>
<dbReference type="InterPro" id="IPR035899">
    <property type="entry name" value="DBL_dom_sf"/>
</dbReference>
<name>A0AAJ5YSP3_9BASI</name>
<evidence type="ECO:0000256" key="8">
    <source>
        <dbReference type="PROSITE-ProRule" id="PRU00091"/>
    </source>
</evidence>
<dbReference type="Proteomes" id="UP001219567">
    <property type="component" value="Chromosome 3"/>
</dbReference>
<dbReference type="SUPFAM" id="SSF50729">
    <property type="entry name" value="PH domain-like"/>
    <property type="match status" value="1"/>
</dbReference>
<dbReference type="PANTHER" id="PTHR12673:SF270">
    <property type="entry name" value="FYVE-TYPE DOMAIN-CONTAINING PROTEIN"/>
    <property type="match status" value="1"/>
</dbReference>
<dbReference type="Gene3D" id="3.30.40.10">
    <property type="entry name" value="Zinc/RING finger domain, C3HC4 (zinc finger)"/>
    <property type="match status" value="1"/>
</dbReference>
<evidence type="ECO:0000259" key="12">
    <source>
        <dbReference type="PROSITE" id="PS50178"/>
    </source>
</evidence>
<comment type="subcellular location">
    <subcellularLocation>
        <location evidence="1">Cytoplasm</location>
        <location evidence="1">Cytoskeleton</location>
    </subcellularLocation>
</comment>
<keyword evidence="7" id="KW-0206">Cytoskeleton</keyword>
<feature type="compositionally biased region" description="Polar residues" evidence="9">
    <location>
        <begin position="726"/>
        <end position="746"/>
    </location>
</feature>
<feature type="compositionally biased region" description="Polar residues" evidence="9">
    <location>
        <begin position="685"/>
        <end position="705"/>
    </location>
</feature>
<feature type="region of interest" description="Disordered" evidence="9">
    <location>
        <begin position="374"/>
        <end position="394"/>
    </location>
</feature>
<evidence type="ECO:0000256" key="3">
    <source>
        <dbReference type="ARBA" id="ARBA00022658"/>
    </source>
</evidence>
<organism evidence="13 14">
    <name type="scientific">Malassezia yamatoensis</name>
    <dbReference type="NCBI Taxonomy" id="253288"/>
    <lineage>
        <taxon>Eukaryota</taxon>
        <taxon>Fungi</taxon>
        <taxon>Dikarya</taxon>
        <taxon>Basidiomycota</taxon>
        <taxon>Ustilaginomycotina</taxon>
        <taxon>Malasseziomycetes</taxon>
        <taxon>Malasseziales</taxon>
        <taxon>Malasseziaceae</taxon>
        <taxon>Malassezia</taxon>
    </lineage>
</organism>
<dbReference type="InterPro" id="IPR013083">
    <property type="entry name" value="Znf_RING/FYVE/PHD"/>
</dbReference>
<evidence type="ECO:0000256" key="5">
    <source>
        <dbReference type="ARBA" id="ARBA00022771"/>
    </source>
</evidence>
<keyword evidence="3" id="KW-0344">Guanine-nucleotide releasing factor</keyword>
<dbReference type="Pfam" id="PF01363">
    <property type="entry name" value="FYVE"/>
    <property type="match status" value="1"/>
</dbReference>
<evidence type="ECO:0000256" key="4">
    <source>
        <dbReference type="ARBA" id="ARBA00022723"/>
    </source>
</evidence>
<keyword evidence="4" id="KW-0479">Metal-binding</keyword>
<dbReference type="InterPro" id="IPR011993">
    <property type="entry name" value="PH-like_dom_sf"/>
</dbReference>
<reference evidence="13 14" key="1">
    <citation type="submission" date="2023-03" db="EMBL/GenBank/DDBJ databases">
        <title>Mating type loci evolution in Malassezia.</title>
        <authorList>
            <person name="Coelho M.A."/>
        </authorList>
    </citation>
    <scope>NUCLEOTIDE SEQUENCE [LARGE SCALE GENOMIC DNA]</scope>
    <source>
        <strain evidence="13 14">CBS 9725</strain>
    </source>
</reference>
<dbReference type="AlphaFoldDB" id="A0AAJ5YSP3"/>
<evidence type="ECO:0000313" key="13">
    <source>
        <dbReference type="EMBL" id="WFC99993.1"/>
    </source>
</evidence>
<keyword evidence="2" id="KW-0963">Cytoplasm</keyword>
<dbReference type="InterPro" id="IPR051092">
    <property type="entry name" value="FYVE_RhoGEF_PH"/>
</dbReference>
<accession>A0AAJ5YSP3</accession>
<dbReference type="InterPro" id="IPR000306">
    <property type="entry name" value="Znf_FYVE"/>
</dbReference>
<dbReference type="PROSITE" id="PS50178">
    <property type="entry name" value="ZF_FYVE"/>
    <property type="match status" value="1"/>
</dbReference>
<evidence type="ECO:0000256" key="9">
    <source>
        <dbReference type="SAM" id="MobiDB-lite"/>
    </source>
</evidence>
<feature type="domain" description="FYVE-type" evidence="12">
    <location>
        <begin position="530"/>
        <end position="589"/>
    </location>
</feature>
<dbReference type="SUPFAM" id="SSF48065">
    <property type="entry name" value="DBL homology domain (DH-domain)"/>
    <property type="match status" value="1"/>
</dbReference>
<dbReference type="PANTHER" id="PTHR12673">
    <property type="entry name" value="FACIOGENITAL DYSPLASIA PROTEIN"/>
    <property type="match status" value="1"/>
</dbReference>
<dbReference type="InterPro" id="IPR000219">
    <property type="entry name" value="DH_dom"/>
</dbReference>
<dbReference type="PROSITE" id="PS50010">
    <property type="entry name" value="DH_2"/>
    <property type="match status" value="1"/>
</dbReference>
<keyword evidence="14" id="KW-1185">Reference proteome</keyword>